<evidence type="ECO:0000313" key="2">
    <source>
        <dbReference type="EMBL" id="KAJ3042828.1"/>
    </source>
</evidence>
<gene>
    <name evidence="2" type="primary">TEX10</name>
    <name evidence="2" type="ORF">HK097_001902</name>
</gene>
<dbReference type="Proteomes" id="UP001212841">
    <property type="component" value="Unassembled WGS sequence"/>
</dbReference>
<dbReference type="Pfam" id="PF25781">
    <property type="entry name" value="TPR_TEX10"/>
    <property type="match status" value="1"/>
</dbReference>
<evidence type="ECO:0000259" key="1">
    <source>
        <dbReference type="Pfam" id="PF25781"/>
    </source>
</evidence>
<proteinExistence type="predicted"/>
<feature type="domain" description="TEX10-like TPR repeats" evidence="1">
    <location>
        <begin position="268"/>
        <end position="371"/>
    </location>
</feature>
<dbReference type="AlphaFoldDB" id="A0AAD5S3X9"/>
<accession>A0AAD5S3X9</accession>
<dbReference type="EMBL" id="JADGJD010001394">
    <property type="protein sequence ID" value="KAJ3042828.1"/>
    <property type="molecule type" value="Genomic_DNA"/>
</dbReference>
<organism evidence="2 3">
    <name type="scientific">Rhizophlyctis rosea</name>
    <dbReference type="NCBI Taxonomy" id="64517"/>
    <lineage>
        <taxon>Eukaryota</taxon>
        <taxon>Fungi</taxon>
        <taxon>Fungi incertae sedis</taxon>
        <taxon>Chytridiomycota</taxon>
        <taxon>Chytridiomycota incertae sedis</taxon>
        <taxon>Chytridiomycetes</taxon>
        <taxon>Rhizophlyctidales</taxon>
        <taxon>Rhizophlyctidaceae</taxon>
        <taxon>Rhizophlyctis</taxon>
    </lineage>
</organism>
<name>A0AAD5S3X9_9FUNG</name>
<sequence length="377" mass="41544">MDTCTCSVWAGLSDDSPFGSYKIDLFTAGQGPATSSERSFIDVLMPILIDLWLESSPNVFSAGTIGLTPSLAVMHTVLKMMNLSWRAMLGAGSGAGADEAWTTGWFKGILKHFVVHFPFGKGNFSLRDSKVELVLQNMNILFSELLSHFVLAIGDGSADVARWRMQVSEFLLELLGSKKNNDSDMVANLKVEDLEATFPVIWTLLNSSSGEEAAELLRAIVSYYQHAHSVSLAKASFEFISNIITLQHSRQYVGRFRIGSEKGLSQVVLKWISSLPRKLWELKTSNAEFTFNILSFLTKCLKEDICGAASDAATIDTLQKTLVPFFQVQLAKGPVFGPFVGLPTEVQREAVHLVHYLPVWETKMVQGVAACLNGLFF</sequence>
<reference evidence="2" key="1">
    <citation type="submission" date="2020-05" db="EMBL/GenBank/DDBJ databases">
        <title>Phylogenomic resolution of chytrid fungi.</title>
        <authorList>
            <person name="Stajich J.E."/>
            <person name="Amses K."/>
            <person name="Simmons R."/>
            <person name="Seto K."/>
            <person name="Myers J."/>
            <person name="Bonds A."/>
            <person name="Quandt C.A."/>
            <person name="Barry K."/>
            <person name="Liu P."/>
            <person name="Grigoriev I."/>
            <person name="Longcore J.E."/>
            <person name="James T.Y."/>
        </authorList>
    </citation>
    <scope>NUCLEOTIDE SEQUENCE</scope>
    <source>
        <strain evidence="2">JEL0318</strain>
    </source>
</reference>
<keyword evidence="3" id="KW-1185">Reference proteome</keyword>
<dbReference type="InterPro" id="IPR057949">
    <property type="entry name" value="TPR_TEX10"/>
</dbReference>
<comment type="caution">
    <text evidence="2">The sequence shown here is derived from an EMBL/GenBank/DDBJ whole genome shotgun (WGS) entry which is preliminary data.</text>
</comment>
<evidence type="ECO:0000313" key="3">
    <source>
        <dbReference type="Proteomes" id="UP001212841"/>
    </source>
</evidence>
<protein>
    <submittedName>
        <fullName evidence="2">Testis-expressed sequence 10 protein</fullName>
    </submittedName>
</protein>